<accession>A0ABZ0XLT8</accession>
<protein>
    <submittedName>
        <fullName evidence="1">Uncharacterized protein</fullName>
    </submittedName>
</protein>
<dbReference type="RefSeq" id="WP_177318543.1">
    <property type="nucleotide sequence ID" value="NZ_CP139972.1"/>
</dbReference>
<evidence type="ECO:0000313" key="1">
    <source>
        <dbReference type="EMBL" id="WQG91391.1"/>
    </source>
</evidence>
<evidence type="ECO:0000313" key="2">
    <source>
        <dbReference type="Proteomes" id="UP001326715"/>
    </source>
</evidence>
<dbReference type="EMBL" id="CP140154">
    <property type="protein sequence ID" value="WQG91391.1"/>
    <property type="molecule type" value="Genomic_DNA"/>
</dbReference>
<proteinExistence type="predicted"/>
<organism evidence="1 2">
    <name type="scientific">Chitinophaga sancti</name>
    <dbReference type="NCBI Taxonomy" id="1004"/>
    <lineage>
        <taxon>Bacteria</taxon>
        <taxon>Pseudomonadati</taxon>
        <taxon>Bacteroidota</taxon>
        <taxon>Chitinophagia</taxon>
        <taxon>Chitinophagales</taxon>
        <taxon>Chitinophagaceae</taxon>
        <taxon>Chitinophaga</taxon>
    </lineage>
</organism>
<gene>
    <name evidence="1" type="ORF">SR876_07760</name>
</gene>
<name>A0ABZ0XLT8_9BACT</name>
<sequence>MKERSLHRLNKNFGCTVLLPASLKEEAFIRLSKIAGCTILMPDRERVLKKESRISACTVLLSMHFKKKSTGCLILLKEKTLRLLSGFTGCTVLVPDSFKETAAPKEAAILPINIIPAAATKAGTLNPLPIPTREPAIIPLSTRTVRYPRFLHRYKTTIHAIN</sequence>
<dbReference type="Proteomes" id="UP001326715">
    <property type="component" value="Chromosome"/>
</dbReference>
<reference evidence="1 2" key="1">
    <citation type="submission" date="2023-11" db="EMBL/GenBank/DDBJ databases">
        <title>MicrobeMod: A computational toolkit for identifying prokaryotic methylation and restriction-modification with nanopore sequencing.</title>
        <authorList>
            <person name="Crits-Christoph A."/>
            <person name="Kang S.C."/>
            <person name="Lee H."/>
            <person name="Ostrov N."/>
        </authorList>
    </citation>
    <scope>NUCLEOTIDE SEQUENCE [LARGE SCALE GENOMIC DNA]</scope>
    <source>
        <strain evidence="1 2">ATCC 23090</strain>
    </source>
</reference>
<keyword evidence="2" id="KW-1185">Reference proteome</keyword>